<keyword evidence="1" id="KW-1133">Transmembrane helix</keyword>
<evidence type="ECO:0000259" key="2">
    <source>
        <dbReference type="Pfam" id="PF02517"/>
    </source>
</evidence>
<comment type="caution">
    <text evidence="3">The sequence shown here is derived from an EMBL/GenBank/DDBJ whole genome shotgun (WGS) entry which is preliminary data.</text>
</comment>
<evidence type="ECO:0000256" key="1">
    <source>
        <dbReference type="SAM" id="Phobius"/>
    </source>
</evidence>
<dbReference type="EMBL" id="JAANXD010000087">
    <property type="protein sequence ID" value="MBS1259234.1"/>
    <property type="molecule type" value="Genomic_DNA"/>
</dbReference>
<protein>
    <recommendedName>
        <fullName evidence="2">CAAX prenyl protease 2/Lysostaphin resistance protein A-like domain-containing protein</fullName>
    </recommendedName>
</protein>
<dbReference type="Pfam" id="PF02517">
    <property type="entry name" value="Rce1-like"/>
    <property type="match status" value="1"/>
</dbReference>
<feature type="transmembrane region" description="Helical" evidence="1">
    <location>
        <begin position="143"/>
        <end position="161"/>
    </location>
</feature>
<dbReference type="GO" id="GO:0080120">
    <property type="term" value="P:CAAX-box protein maturation"/>
    <property type="evidence" value="ECO:0007669"/>
    <property type="project" value="UniProtKB-ARBA"/>
</dbReference>
<sequence>MKLYKKLILLFLIIVFASCIIAPIKKVPLDFMLEKTGFMADSVDYENGVYNFGKVMRRVLMVAALIVFLVYRKSLRFGTLISSGLKRRPGFFRQFLFGFSLAVLSLLIYYGIGLLSGAWVIHLDFIIYDKLDSEVLRESIVDIFKYLFIGCLIGFMEEIFFRGYLLQSFMENMSTLTAVIVCSLIYSVLHFFRADVFVSTGFQPFVGFVTMAQFFKPLFFDIVQHLPAIIGLFLVGIVLSYALIRTKSLYLSIGLHSGMVFMSKTDSIFISRFREKLIWLFGGDSKLVTGIVIWIFLICILIVIKKIYNDSYNYGKV</sequence>
<keyword evidence="1" id="KW-0812">Transmembrane</keyword>
<feature type="transmembrane region" description="Helical" evidence="1">
    <location>
        <begin position="55"/>
        <end position="74"/>
    </location>
</feature>
<name>A0A941W477_9BACT</name>
<dbReference type="AlphaFoldDB" id="A0A941W477"/>
<proteinExistence type="predicted"/>
<dbReference type="PANTHER" id="PTHR39430:SF1">
    <property type="entry name" value="PROTEASE"/>
    <property type="match status" value="1"/>
</dbReference>
<feature type="transmembrane region" description="Helical" evidence="1">
    <location>
        <begin position="277"/>
        <end position="304"/>
    </location>
</feature>
<accession>A0A941W477</accession>
<dbReference type="Proteomes" id="UP000722750">
    <property type="component" value="Unassembled WGS sequence"/>
</dbReference>
<dbReference type="InterPro" id="IPR003675">
    <property type="entry name" value="Rce1/LyrA-like_dom"/>
</dbReference>
<feature type="transmembrane region" description="Helical" evidence="1">
    <location>
        <begin position="222"/>
        <end position="244"/>
    </location>
</feature>
<feature type="transmembrane region" description="Helical" evidence="1">
    <location>
        <begin position="173"/>
        <end position="192"/>
    </location>
</feature>
<reference evidence="3" key="1">
    <citation type="journal article" date="2021" name="ISME J.">
        <title>Fine-scale metabolic discontinuity in a stratified prokaryote microbiome of a Red Sea deep halocline.</title>
        <authorList>
            <person name="Michoud G."/>
            <person name="Ngugi D.K."/>
            <person name="Barozzi A."/>
            <person name="Merlino G."/>
            <person name="Calleja M.L."/>
            <person name="Delgado-Huertas A."/>
            <person name="Moran X.A.G."/>
            <person name="Daffonchio D."/>
        </authorList>
    </citation>
    <scope>NUCLEOTIDE SEQUENCE</scope>
    <source>
        <strain evidence="3">SuakinDeep_MAG55_1</strain>
    </source>
</reference>
<feature type="domain" description="CAAX prenyl protease 2/Lysostaphin resistance protein A-like" evidence="2">
    <location>
        <begin position="143"/>
        <end position="261"/>
    </location>
</feature>
<feature type="transmembrane region" description="Helical" evidence="1">
    <location>
        <begin position="95"/>
        <end position="123"/>
    </location>
</feature>
<organism evidence="3 4">
    <name type="scientific">Candidatus Scalindua arabica</name>
    <dbReference type="NCBI Taxonomy" id="1127984"/>
    <lineage>
        <taxon>Bacteria</taxon>
        <taxon>Pseudomonadati</taxon>
        <taxon>Planctomycetota</taxon>
        <taxon>Candidatus Brocadiia</taxon>
        <taxon>Candidatus Brocadiales</taxon>
        <taxon>Candidatus Scalinduaceae</taxon>
        <taxon>Candidatus Scalindua</taxon>
    </lineage>
</organism>
<evidence type="ECO:0000313" key="3">
    <source>
        <dbReference type="EMBL" id="MBS1259234.1"/>
    </source>
</evidence>
<keyword evidence="1" id="KW-0472">Membrane</keyword>
<dbReference type="GO" id="GO:0004175">
    <property type="term" value="F:endopeptidase activity"/>
    <property type="evidence" value="ECO:0007669"/>
    <property type="project" value="UniProtKB-ARBA"/>
</dbReference>
<gene>
    <name evidence="3" type="ORF">MAG551_02301</name>
</gene>
<dbReference type="PROSITE" id="PS51257">
    <property type="entry name" value="PROKAR_LIPOPROTEIN"/>
    <property type="match status" value="1"/>
</dbReference>
<evidence type="ECO:0000313" key="4">
    <source>
        <dbReference type="Proteomes" id="UP000722750"/>
    </source>
</evidence>
<dbReference type="PANTHER" id="PTHR39430">
    <property type="entry name" value="MEMBRANE-ASSOCIATED PROTEASE-RELATED"/>
    <property type="match status" value="1"/>
</dbReference>
<feature type="transmembrane region" description="Helical" evidence="1">
    <location>
        <begin position="7"/>
        <end position="24"/>
    </location>
</feature>